<reference evidence="3" key="1">
    <citation type="submission" date="2025-08" db="UniProtKB">
        <authorList>
            <consortium name="Ensembl"/>
        </authorList>
    </citation>
    <scope>IDENTIFICATION</scope>
</reference>
<feature type="region of interest" description="Disordered" evidence="1">
    <location>
        <begin position="254"/>
        <end position="286"/>
    </location>
</feature>
<sequence>MKPSSFSLTEIHRRIDEVKRFLSRTLDIANAHTVDFYTQDVWSRFMALRPEEVLLAVSRSEQQGEPQHVGTEPSRTTFGFCRDSNRLVDIRELLQAAKAHSLPGLGVCMSRDELLQDLKENRPHSGIPPAGTGADLEPDEFMNLKKSHEVQSMSEVVASLAHHCGVQQVEEHLGDTSLTFLAHSCCAKQLLRSISLFITQVIDVGSGKGYLSSFLSLQYNLRVYGIDSSSTNTHGAQERNRKLKKFSRAYQKHTKAAETQVEATHSPQEESAEIKPGLNGDDDVLYGVGAGNESREEVLIGSSDVNPAAERRSELNPETEELFLSALSLDVIQAPRVPPSQLSAEERERRKRENLERKAQRRTDSTGAVFSPLTSYVTAETELRELINELEDAVVVGLHTCGDLAPSTLRMFVAKPELSAVCSVGCCYHLLSEEFDPVRRECSHGLCGFPLSQYLRDQSWFCGRNARMSACLALERVSLGQGIQMESLFYRAVLHVILRDHYSSYKSEKRVGNVYSKTKTFVDYVHQALRRLELDESKLSDSDIQNYHDTYSVRMDEMHAFNMLKVTLAPCIEGLILLDRLCYLKEQEDVSLSALVQLFDPLLSPRCYAVVGLKSYGKRITS</sequence>
<evidence type="ECO:0000259" key="2">
    <source>
        <dbReference type="Pfam" id="PF13679"/>
    </source>
</evidence>
<accession>A0A3Q1F5W7</accession>
<evidence type="ECO:0000313" key="3">
    <source>
        <dbReference type="Ensembl" id="ENSAPOP00000011317.1"/>
    </source>
</evidence>
<feature type="compositionally biased region" description="Basic and acidic residues" evidence="1">
    <location>
        <begin position="344"/>
        <end position="364"/>
    </location>
</feature>
<dbReference type="PANTHER" id="PTHR12496">
    <property type="entry name" value="CGI-41 METHYLTRANSFERASE"/>
    <property type="match status" value="1"/>
</dbReference>
<name>A0A3Q1F5W7_9TELE</name>
<dbReference type="InterPro" id="IPR052220">
    <property type="entry name" value="METTL25"/>
</dbReference>
<dbReference type="FunCoup" id="A0A3Q1F5W7">
    <property type="interactions" value="317"/>
</dbReference>
<dbReference type="CDD" id="cd02440">
    <property type="entry name" value="AdoMet_MTases"/>
    <property type="match status" value="1"/>
</dbReference>
<dbReference type="SUPFAM" id="SSF53335">
    <property type="entry name" value="S-adenosyl-L-methionine-dependent methyltransferases"/>
    <property type="match status" value="1"/>
</dbReference>
<dbReference type="InterPro" id="IPR025714">
    <property type="entry name" value="Methyltranfer_dom"/>
</dbReference>
<dbReference type="InterPro" id="IPR029063">
    <property type="entry name" value="SAM-dependent_MTases_sf"/>
</dbReference>
<dbReference type="Pfam" id="PF13679">
    <property type="entry name" value="Methyltransf_32"/>
    <property type="match status" value="1"/>
</dbReference>
<feature type="domain" description="Methyltransferase" evidence="2">
    <location>
        <begin position="198"/>
        <end position="433"/>
    </location>
</feature>
<dbReference type="Ensembl" id="ENSAPOT00000031585.1">
    <property type="protein sequence ID" value="ENSAPOP00000011317.1"/>
    <property type="gene ID" value="ENSAPOG00000013849.1"/>
</dbReference>
<dbReference type="PANTHER" id="PTHR12496:SF9">
    <property type="entry name" value="METHYLTRANSFERASE-LIKE PROTEIN 25-RELATED"/>
    <property type="match status" value="1"/>
</dbReference>
<evidence type="ECO:0000256" key="1">
    <source>
        <dbReference type="SAM" id="MobiDB-lite"/>
    </source>
</evidence>
<dbReference type="STRING" id="80966.ENSAPOP00000011317"/>
<dbReference type="Gene3D" id="3.40.50.150">
    <property type="entry name" value="Vaccinia Virus protein VP39"/>
    <property type="match status" value="1"/>
</dbReference>
<keyword evidence="4" id="KW-1185">Reference proteome</keyword>
<dbReference type="AlphaFoldDB" id="A0A3Q1F5W7"/>
<proteinExistence type="predicted"/>
<dbReference type="Proteomes" id="UP000257200">
    <property type="component" value="Unplaced"/>
</dbReference>
<feature type="region of interest" description="Disordered" evidence="1">
    <location>
        <begin position="337"/>
        <end position="366"/>
    </location>
</feature>
<evidence type="ECO:0000313" key="4">
    <source>
        <dbReference type="Proteomes" id="UP000257200"/>
    </source>
</evidence>
<organism evidence="3 4">
    <name type="scientific">Acanthochromis polyacanthus</name>
    <name type="common">spiny chromis</name>
    <dbReference type="NCBI Taxonomy" id="80966"/>
    <lineage>
        <taxon>Eukaryota</taxon>
        <taxon>Metazoa</taxon>
        <taxon>Chordata</taxon>
        <taxon>Craniata</taxon>
        <taxon>Vertebrata</taxon>
        <taxon>Euteleostomi</taxon>
        <taxon>Actinopterygii</taxon>
        <taxon>Neopterygii</taxon>
        <taxon>Teleostei</taxon>
        <taxon>Neoteleostei</taxon>
        <taxon>Acanthomorphata</taxon>
        <taxon>Ovalentaria</taxon>
        <taxon>Pomacentridae</taxon>
        <taxon>Acanthochromis</taxon>
    </lineage>
</organism>
<protein>
    <submittedName>
        <fullName evidence="3">Methyltransferase like 25</fullName>
    </submittedName>
</protein>
<reference evidence="3" key="2">
    <citation type="submission" date="2025-09" db="UniProtKB">
        <authorList>
            <consortium name="Ensembl"/>
        </authorList>
    </citation>
    <scope>IDENTIFICATION</scope>
</reference>
<dbReference type="GeneTree" id="ENSGT00530000063745"/>
<dbReference type="InParanoid" id="A0A3Q1F5W7"/>